<sequence>MIYKKDANFPYPVLTNSSKSYTASQFVLEVELQENVHHYQFDFTYELDSDFMNELLKNGRAQAILIIQSKDNKFFRLDLNQSSVKILKSRISISNRTSIQLHIQSKDDIAFTDNEDLSAFYDQFKEDLVVPKHSILAYSNVVMFEGSTTKPLELFEKKLNPNLKSAIKIELGHETIVIQYRSEEFQFNNLPKSNTLNNPYVYAGMHAALQRFIVNNGEDHESVDLLEIDPPAHALDLKLYHLMRKKMVEEISIDTIDEVIYAISDKMIEKYTSVVKGLISSGS</sequence>
<comment type="caution">
    <text evidence="1">The sequence shown here is derived from an EMBL/GenBank/DDBJ whole genome shotgun (WGS) entry which is preliminary data.</text>
</comment>
<proteinExistence type="predicted"/>
<dbReference type="AlphaFoldDB" id="A0A0J5T894"/>
<gene>
    <name evidence="1" type="ORF">AF331_12545</name>
</gene>
<dbReference type="OrthoDB" id="1748925at2"/>
<dbReference type="EMBL" id="LGUE01000004">
    <property type="protein sequence ID" value="KON84835.1"/>
    <property type="molecule type" value="Genomic_DNA"/>
</dbReference>
<dbReference type="RefSeq" id="WP_048013778.1">
    <property type="nucleotide sequence ID" value="NZ_LDWJ01000016.1"/>
</dbReference>
<evidence type="ECO:0000313" key="2">
    <source>
        <dbReference type="Proteomes" id="UP000037405"/>
    </source>
</evidence>
<dbReference type="Proteomes" id="UP000037405">
    <property type="component" value="Unassembled WGS sequence"/>
</dbReference>
<name>A0A0J5T894_9BACI</name>
<dbReference type="PATRIC" id="fig|189381.10.peg.1020"/>
<accession>A0A0J5T894</accession>
<keyword evidence="2" id="KW-1185">Reference proteome</keyword>
<protein>
    <submittedName>
        <fullName evidence="1">Uncharacterized protein</fullName>
    </submittedName>
</protein>
<organism evidence="1 2">
    <name type="scientific">Rossellomorea marisflavi</name>
    <dbReference type="NCBI Taxonomy" id="189381"/>
    <lineage>
        <taxon>Bacteria</taxon>
        <taxon>Bacillati</taxon>
        <taxon>Bacillota</taxon>
        <taxon>Bacilli</taxon>
        <taxon>Bacillales</taxon>
        <taxon>Bacillaceae</taxon>
        <taxon>Rossellomorea</taxon>
    </lineage>
</organism>
<reference evidence="2" key="1">
    <citation type="submission" date="2015-07" db="EMBL/GenBank/DDBJ databases">
        <title>Fjat-14235 jcm11544.</title>
        <authorList>
            <person name="Liu B."/>
            <person name="Wang J."/>
            <person name="Zhu Y."/>
            <person name="Liu G."/>
            <person name="Chen Q."/>
            <person name="Chen Z."/>
            <person name="Lan J."/>
            <person name="Che J."/>
            <person name="Ge C."/>
            <person name="Shi H."/>
            <person name="Pan Z."/>
            <person name="Liu X."/>
        </authorList>
    </citation>
    <scope>NUCLEOTIDE SEQUENCE [LARGE SCALE GENOMIC DNA]</scope>
    <source>
        <strain evidence="2">JCM 11544</strain>
    </source>
</reference>
<evidence type="ECO:0000313" key="1">
    <source>
        <dbReference type="EMBL" id="KON84835.1"/>
    </source>
</evidence>